<reference evidence="5" key="1">
    <citation type="submission" date="2025-08" db="UniProtKB">
        <authorList>
            <consortium name="RefSeq"/>
        </authorList>
    </citation>
    <scope>IDENTIFICATION</scope>
    <source>
        <tissue evidence="5">Thorax and Abdomen</tissue>
    </source>
</reference>
<protein>
    <submittedName>
        <fullName evidence="5">Uncharacterized protein LOC124292931</fullName>
    </submittedName>
</protein>
<feature type="chain" id="PRO_5045782496" evidence="3">
    <location>
        <begin position="19"/>
        <end position="686"/>
    </location>
</feature>
<evidence type="ECO:0000256" key="1">
    <source>
        <dbReference type="SAM" id="MobiDB-lite"/>
    </source>
</evidence>
<evidence type="ECO:0000256" key="3">
    <source>
        <dbReference type="SAM" id="SignalP"/>
    </source>
</evidence>
<keyword evidence="2" id="KW-0812">Transmembrane</keyword>
<feature type="transmembrane region" description="Helical" evidence="2">
    <location>
        <begin position="595"/>
        <end position="617"/>
    </location>
</feature>
<feature type="signal peptide" evidence="3">
    <location>
        <begin position="1"/>
        <end position="18"/>
    </location>
</feature>
<dbReference type="InterPro" id="IPR022048">
    <property type="entry name" value="Envelope_fusion-like"/>
</dbReference>
<keyword evidence="2" id="KW-0472">Membrane</keyword>
<gene>
    <name evidence="5" type="primary">LOC124292931</name>
</gene>
<feature type="region of interest" description="Disordered" evidence="1">
    <location>
        <begin position="124"/>
        <end position="147"/>
    </location>
</feature>
<evidence type="ECO:0000313" key="4">
    <source>
        <dbReference type="Proteomes" id="UP000829291"/>
    </source>
</evidence>
<keyword evidence="3" id="KW-0732">Signal</keyword>
<sequence length="686" mass="77576">MLHTSIWLLLACSSLSLAYFDVSVINGTLLQEEVGKVYMYQERWKIFQSIDASGFTKPLLDIHDKLGGLQTIRDTYLDHWNPGQRSLAQSALDALDLEFARASSHKNILEVILDLGAPILQMTRRPSKLRESQSHGTKTSTPKALASGDVTYEASREAEAVFGKHVLLTGLANEMYPLRKSYLTPNIRPKRGMFNFLGTIQKSIYGTADADDLEIINGNLASLKNVTDTLNLVVTKSLHINQVQINILNTNQLKLKHSLETVWGQLESLKIKGNETLAYQEYMEAITLSLFEIKELQRLIDLVMTAVQLGRHGIIDNTLFTPKELMTALQAFDANDKKTLIPIKEENYEKFIKISDLTITTDKGKLIYILTVPYLEKEPWVIIQNTPVPVRINHTYVTLNPTYALKLVRKNFIREVTFSQLKQITDYFIGDYRDVGHRNDTIELCEKISDPIPRGCTLSRFLVTDIAYIRTQGSQIILPSKPIEVTITCASMQTFIIQITKPSLITTNQSCELQTLKTRVKLIVEHMTSQLTEIHADTISPLNKFVTGREIVLHHVINLDTLQDQGQAILDLESVLANNEATLRVNNTWANFKGIGIPSIAVVSGTISVLSILLLLWKFNIPTYISAFAGYCCQRNPSALEVVERRKLKRRIETQAKRNERILREIRSRRDAPLSSSGDVMELEHF</sequence>
<organism evidence="4 5">
    <name type="scientific">Neodiprion lecontei</name>
    <name type="common">Redheaded pine sawfly</name>
    <dbReference type="NCBI Taxonomy" id="441921"/>
    <lineage>
        <taxon>Eukaryota</taxon>
        <taxon>Metazoa</taxon>
        <taxon>Ecdysozoa</taxon>
        <taxon>Arthropoda</taxon>
        <taxon>Hexapoda</taxon>
        <taxon>Insecta</taxon>
        <taxon>Pterygota</taxon>
        <taxon>Neoptera</taxon>
        <taxon>Endopterygota</taxon>
        <taxon>Hymenoptera</taxon>
        <taxon>Tenthredinoidea</taxon>
        <taxon>Diprionidae</taxon>
        <taxon>Diprioninae</taxon>
        <taxon>Neodiprion</taxon>
    </lineage>
</organism>
<keyword evidence="2" id="KW-1133">Transmembrane helix</keyword>
<evidence type="ECO:0000313" key="5">
    <source>
        <dbReference type="RefSeq" id="XP_046587612.1"/>
    </source>
</evidence>
<dbReference type="GeneID" id="124292931"/>
<name>A0ABM3FHW5_NEOLC</name>
<evidence type="ECO:0000256" key="2">
    <source>
        <dbReference type="SAM" id="Phobius"/>
    </source>
</evidence>
<proteinExistence type="predicted"/>
<dbReference type="Proteomes" id="UP000829291">
    <property type="component" value="Chromosome 2"/>
</dbReference>
<accession>A0ABM3FHW5</accession>
<dbReference type="RefSeq" id="XP_046587612.1">
    <property type="nucleotide sequence ID" value="XM_046731656.1"/>
</dbReference>
<dbReference type="Pfam" id="PF12259">
    <property type="entry name" value="Baculo_F"/>
    <property type="match status" value="1"/>
</dbReference>
<keyword evidence="4" id="KW-1185">Reference proteome</keyword>